<organism evidence="2 3">
    <name type="scientific">Piedraia hortae CBS 480.64</name>
    <dbReference type="NCBI Taxonomy" id="1314780"/>
    <lineage>
        <taxon>Eukaryota</taxon>
        <taxon>Fungi</taxon>
        <taxon>Dikarya</taxon>
        <taxon>Ascomycota</taxon>
        <taxon>Pezizomycotina</taxon>
        <taxon>Dothideomycetes</taxon>
        <taxon>Dothideomycetidae</taxon>
        <taxon>Capnodiales</taxon>
        <taxon>Piedraiaceae</taxon>
        <taxon>Piedraia</taxon>
    </lineage>
</organism>
<sequence length="222" mass="23961">MAPKKRQSLAWDRHAEQNISKSSPTFDFQNGSKAPRNEYGLLTPDSGNSNKKRRSFQPTVDDDIPDYETPPSSAQLSSQAATFEEAVFSSDEEDMPANETAQEKTIRLLSHPSNRQSQRPRPSRPKTSRTSSSVVPSTRCAIASTNSPYSNMALTGPPTQQTHSKPSSLLRPVTPNPKSTPQSGISTTSAWAAFPTGTTPMSRIHGSTSSGTASLDRASPLT</sequence>
<dbReference type="Proteomes" id="UP000799421">
    <property type="component" value="Unassembled WGS sequence"/>
</dbReference>
<evidence type="ECO:0000313" key="3">
    <source>
        <dbReference type="Proteomes" id="UP000799421"/>
    </source>
</evidence>
<dbReference type="EMBL" id="MU005968">
    <property type="protein sequence ID" value="KAF2862013.1"/>
    <property type="molecule type" value="Genomic_DNA"/>
</dbReference>
<name>A0A6A7C3S3_9PEZI</name>
<dbReference type="AlphaFoldDB" id="A0A6A7C3S3"/>
<feature type="region of interest" description="Disordered" evidence="1">
    <location>
        <begin position="1"/>
        <end position="222"/>
    </location>
</feature>
<gene>
    <name evidence="2" type="ORF">K470DRAFT_20664</name>
</gene>
<evidence type="ECO:0000256" key="1">
    <source>
        <dbReference type="SAM" id="MobiDB-lite"/>
    </source>
</evidence>
<keyword evidence="3" id="KW-1185">Reference proteome</keyword>
<feature type="compositionally biased region" description="Polar residues" evidence="1">
    <location>
        <begin position="176"/>
        <end position="213"/>
    </location>
</feature>
<feature type="compositionally biased region" description="Low complexity" evidence="1">
    <location>
        <begin position="72"/>
        <end position="81"/>
    </location>
</feature>
<feature type="compositionally biased region" description="Polar residues" evidence="1">
    <location>
        <begin position="17"/>
        <end position="32"/>
    </location>
</feature>
<protein>
    <submittedName>
        <fullName evidence="2">Uncharacterized protein</fullName>
    </submittedName>
</protein>
<proteinExistence type="predicted"/>
<feature type="compositionally biased region" description="Low complexity" evidence="1">
    <location>
        <begin position="110"/>
        <end position="120"/>
    </location>
</feature>
<accession>A0A6A7C3S3</accession>
<feature type="compositionally biased region" description="Low complexity" evidence="1">
    <location>
        <begin position="128"/>
        <end position="139"/>
    </location>
</feature>
<evidence type="ECO:0000313" key="2">
    <source>
        <dbReference type="EMBL" id="KAF2862013.1"/>
    </source>
</evidence>
<reference evidence="2" key="1">
    <citation type="journal article" date="2020" name="Stud. Mycol.">
        <title>101 Dothideomycetes genomes: a test case for predicting lifestyles and emergence of pathogens.</title>
        <authorList>
            <person name="Haridas S."/>
            <person name="Albert R."/>
            <person name="Binder M."/>
            <person name="Bloem J."/>
            <person name="Labutti K."/>
            <person name="Salamov A."/>
            <person name="Andreopoulos B."/>
            <person name="Baker S."/>
            <person name="Barry K."/>
            <person name="Bills G."/>
            <person name="Bluhm B."/>
            <person name="Cannon C."/>
            <person name="Castanera R."/>
            <person name="Culley D."/>
            <person name="Daum C."/>
            <person name="Ezra D."/>
            <person name="Gonzalez J."/>
            <person name="Henrissat B."/>
            <person name="Kuo A."/>
            <person name="Liang C."/>
            <person name="Lipzen A."/>
            <person name="Lutzoni F."/>
            <person name="Magnuson J."/>
            <person name="Mondo S."/>
            <person name="Nolan M."/>
            <person name="Ohm R."/>
            <person name="Pangilinan J."/>
            <person name="Park H.-J."/>
            <person name="Ramirez L."/>
            <person name="Alfaro M."/>
            <person name="Sun H."/>
            <person name="Tritt A."/>
            <person name="Yoshinaga Y."/>
            <person name="Zwiers L.-H."/>
            <person name="Turgeon B."/>
            <person name="Goodwin S."/>
            <person name="Spatafora J."/>
            <person name="Crous P."/>
            <person name="Grigoriev I."/>
        </authorList>
    </citation>
    <scope>NUCLEOTIDE SEQUENCE</scope>
    <source>
        <strain evidence="2">CBS 480.64</strain>
    </source>
</reference>
<feature type="compositionally biased region" description="Polar residues" evidence="1">
    <location>
        <begin position="143"/>
        <end position="167"/>
    </location>
</feature>